<name>A0A067SH25_GALM3</name>
<protein>
    <submittedName>
        <fullName evidence="2">Uncharacterized protein</fullName>
    </submittedName>
</protein>
<proteinExistence type="predicted"/>
<evidence type="ECO:0000256" key="1">
    <source>
        <dbReference type="SAM" id="MobiDB-lite"/>
    </source>
</evidence>
<dbReference type="AlphaFoldDB" id="A0A067SH25"/>
<evidence type="ECO:0000313" key="3">
    <source>
        <dbReference type="Proteomes" id="UP000027222"/>
    </source>
</evidence>
<feature type="region of interest" description="Disordered" evidence="1">
    <location>
        <begin position="1"/>
        <end position="31"/>
    </location>
</feature>
<dbReference type="HOGENOM" id="CLU_829115_0_0_1"/>
<keyword evidence="3" id="KW-1185">Reference proteome</keyword>
<dbReference type="EMBL" id="KL142418">
    <property type="protein sequence ID" value="KDR67009.1"/>
    <property type="molecule type" value="Genomic_DNA"/>
</dbReference>
<reference evidence="3" key="1">
    <citation type="journal article" date="2014" name="Proc. Natl. Acad. Sci. U.S.A.">
        <title>Extensive sampling of basidiomycete genomes demonstrates inadequacy of the white-rot/brown-rot paradigm for wood decay fungi.</title>
        <authorList>
            <person name="Riley R."/>
            <person name="Salamov A.A."/>
            <person name="Brown D.W."/>
            <person name="Nagy L.G."/>
            <person name="Floudas D."/>
            <person name="Held B.W."/>
            <person name="Levasseur A."/>
            <person name="Lombard V."/>
            <person name="Morin E."/>
            <person name="Otillar R."/>
            <person name="Lindquist E.A."/>
            <person name="Sun H."/>
            <person name="LaButti K.M."/>
            <person name="Schmutz J."/>
            <person name="Jabbour D."/>
            <person name="Luo H."/>
            <person name="Baker S.E."/>
            <person name="Pisabarro A.G."/>
            <person name="Walton J.D."/>
            <person name="Blanchette R.A."/>
            <person name="Henrissat B."/>
            <person name="Martin F."/>
            <person name="Cullen D."/>
            <person name="Hibbett D.S."/>
            <person name="Grigoriev I.V."/>
        </authorList>
    </citation>
    <scope>NUCLEOTIDE SEQUENCE [LARGE SCALE GENOMIC DNA]</scope>
    <source>
        <strain evidence="3">CBS 339.88</strain>
    </source>
</reference>
<dbReference type="Proteomes" id="UP000027222">
    <property type="component" value="Unassembled WGS sequence"/>
</dbReference>
<accession>A0A067SH25</accession>
<organism evidence="2 3">
    <name type="scientific">Galerina marginata (strain CBS 339.88)</name>
    <dbReference type="NCBI Taxonomy" id="685588"/>
    <lineage>
        <taxon>Eukaryota</taxon>
        <taxon>Fungi</taxon>
        <taxon>Dikarya</taxon>
        <taxon>Basidiomycota</taxon>
        <taxon>Agaricomycotina</taxon>
        <taxon>Agaricomycetes</taxon>
        <taxon>Agaricomycetidae</taxon>
        <taxon>Agaricales</taxon>
        <taxon>Agaricineae</taxon>
        <taxon>Strophariaceae</taxon>
        <taxon>Galerina</taxon>
    </lineage>
</organism>
<feature type="region of interest" description="Disordered" evidence="1">
    <location>
        <begin position="86"/>
        <end position="105"/>
    </location>
</feature>
<evidence type="ECO:0000313" key="2">
    <source>
        <dbReference type="EMBL" id="KDR67009.1"/>
    </source>
</evidence>
<sequence length="335" mass="38124">MKSDKEKQRTFRNGPARPRPARPRSAGKGTKLCMEVADVEAKIGWARARADPPHVGTEARLLSLELGWLVPEKRSVGRHCRTWRDEEMKTEKKEKKRTSRDGRGHSHCFDGGSHWLSQNQRCFARFPASAYAEAAHSDPHEPTKGDYVAAHPTTKALMKKGFNDRARAAWFGSVHGGHDSCREGVSKLSVPVFLFFLPLPPLQVLGAEEAAWVHIHRHPIHIRSNIVSIRIVIAFKLHPARAYNVSMVMKSFWPGGGRDAAVRRRWERRIGEHLNETSFKRAQTVYVPECKNRRRRNFAAEPRRNKISSEMAWPPTVASTILETRYIDHSPVSWA</sequence>
<gene>
    <name evidence="2" type="ORF">GALMADRAFT_216694</name>
</gene>